<evidence type="ECO:0000313" key="3">
    <source>
        <dbReference type="Proteomes" id="UP000489600"/>
    </source>
</evidence>
<organism evidence="2 3">
    <name type="scientific">Arabis nemorensis</name>
    <dbReference type="NCBI Taxonomy" id="586526"/>
    <lineage>
        <taxon>Eukaryota</taxon>
        <taxon>Viridiplantae</taxon>
        <taxon>Streptophyta</taxon>
        <taxon>Embryophyta</taxon>
        <taxon>Tracheophyta</taxon>
        <taxon>Spermatophyta</taxon>
        <taxon>Magnoliopsida</taxon>
        <taxon>eudicotyledons</taxon>
        <taxon>Gunneridae</taxon>
        <taxon>Pentapetalae</taxon>
        <taxon>rosids</taxon>
        <taxon>malvids</taxon>
        <taxon>Brassicales</taxon>
        <taxon>Brassicaceae</taxon>
        <taxon>Arabideae</taxon>
        <taxon>Arabis</taxon>
    </lineage>
</organism>
<proteinExistence type="predicted"/>
<dbReference type="Proteomes" id="UP000489600">
    <property type="component" value="Unassembled WGS sequence"/>
</dbReference>
<gene>
    <name evidence="2" type="ORF">ANE_LOCUS24451</name>
</gene>
<accession>A0A565CK83</accession>
<dbReference type="EMBL" id="CABITT030000008">
    <property type="protein sequence ID" value="VVB14007.1"/>
    <property type="molecule type" value="Genomic_DNA"/>
</dbReference>
<evidence type="ECO:0000259" key="1">
    <source>
        <dbReference type="Pfam" id="PF25210"/>
    </source>
</evidence>
<dbReference type="InterPro" id="IPR050354">
    <property type="entry name" value="F-box/kelch-repeat_ARATH"/>
</dbReference>
<protein>
    <recommendedName>
        <fullName evidence="1">FKB95-like N-terminal Kelch domain-containing protein</fullName>
    </recommendedName>
</protein>
<keyword evidence="3" id="KW-1185">Reference proteome</keyword>
<comment type="caution">
    <text evidence="2">The sequence shown here is derived from an EMBL/GenBank/DDBJ whole genome shotgun (WGS) entry which is preliminary data.</text>
</comment>
<dbReference type="AlphaFoldDB" id="A0A565CK83"/>
<dbReference type="Gene3D" id="2.120.10.80">
    <property type="entry name" value="Kelch-type beta propeller"/>
    <property type="match status" value="1"/>
</dbReference>
<reference evidence="2" key="1">
    <citation type="submission" date="2019-07" db="EMBL/GenBank/DDBJ databases">
        <authorList>
            <person name="Dittberner H."/>
        </authorList>
    </citation>
    <scope>NUCLEOTIDE SEQUENCE [LARGE SCALE GENOMIC DNA]</scope>
</reference>
<sequence length="177" mass="20650">MCVPRETPASDVIDGKLYVMGGSHEYDMIKQWGEVYDPKTQTWETFSIFSPAERYFTTQKRVVPGRLVMDGKVYDNNGLKLINYQKHICLVEIDKNVFCQITVLCGSLYWRDANKDLVWRGLEQLSPNSNFPKHLVSVAKSCGERRVTVWWKEVKFCREGRRNNKKCQTEIWCAEIS</sequence>
<feature type="domain" description="FKB95-like N-terminal Kelch" evidence="1">
    <location>
        <begin position="1"/>
        <end position="177"/>
    </location>
</feature>
<dbReference type="PANTHER" id="PTHR24414:SF127">
    <property type="entry name" value="F-BOX ASSOCIATED DOMAIN-CONTAINING PROTEIN"/>
    <property type="match status" value="1"/>
</dbReference>
<dbReference type="OrthoDB" id="1540751at2759"/>
<dbReference type="PANTHER" id="PTHR24414">
    <property type="entry name" value="F-BOX/KELCH-REPEAT PROTEIN SKIP4"/>
    <property type="match status" value="1"/>
</dbReference>
<dbReference type="InterPro" id="IPR015915">
    <property type="entry name" value="Kelch-typ_b-propeller"/>
</dbReference>
<dbReference type="Pfam" id="PF25210">
    <property type="entry name" value="Kelch_FKB95"/>
    <property type="match status" value="1"/>
</dbReference>
<name>A0A565CK83_9BRAS</name>
<dbReference type="InterPro" id="IPR057499">
    <property type="entry name" value="Kelch_FKB95"/>
</dbReference>
<evidence type="ECO:0000313" key="2">
    <source>
        <dbReference type="EMBL" id="VVB14007.1"/>
    </source>
</evidence>
<dbReference type="SUPFAM" id="SSF117281">
    <property type="entry name" value="Kelch motif"/>
    <property type="match status" value="1"/>
</dbReference>